<dbReference type="GO" id="GO:0046797">
    <property type="term" value="P:viral procapsid maturation"/>
    <property type="evidence" value="ECO:0007669"/>
    <property type="project" value="UniProtKB-KW"/>
</dbReference>
<dbReference type="GO" id="GO:0008233">
    <property type="term" value="F:peptidase activity"/>
    <property type="evidence" value="ECO:0007669"/>
    <property type="project" value="UniProtKB-KW"/>
</dbReference>
<keyword evidence="2 8" id="KW-0645">Protease</keyword>
<dbReference type="InterPro" id="IPR054613">
    <property type="entry name" value="Peptidase_S78_dom"/>
</dbReference>
<proteinExistence type="predicted"/>
<organism evidence="8">
    <name type="scientific">uncultured Caudovirales phage</name>
    <dbReference type="NCBI Taxonomy" id="2100421"/>
    <lineage>
        <taxon>Viruses</taxon>
        <taxon>Duplodnaviria</taxon>
        <taxon>Heunggongvirae</taxon>
        <taxon>Uroviricota</taxon>
        <taxon>Caudoviricetes</taxon>
        <taxon>Peduoviridae</taxon>
        <taxon>Maltschvirus</taxon>
        <taxon>Maltschvirus maltsch</taxon>
    </lineage>
</organism>
<evidence type="ECO:0000256" key="6">
    <source>
        <dbReference type="SAM" id="MobiDB-lite"/>
    </source>
</evidence>
<name>A0A6J5P9L4_9CAUD</name>
<reference evidence="8" key="1">
    <citation type="submission" date="2020-05" db="EMBL/GenBank/DDBJ databases">
        <authorList>
            <person name="Chiriac C."/>
            <person name="Salcher M."/>
            <person name="Ghai R."/>
            <person name="Kavagutti S V."/>
        </authorList>
    </citation>
    <scope>NUCLEOTIDE SEQUENCE</scope>
</reference>
<evidence type="ECO:0000256" key="1">
    <source>
        <dbReference type="ARBA" id="ARBA00022612"/>
    </source>
</evidence>
<keyword evidence="3" id="KW-0378">Hydrolase</keyword>
<dbReference type="Pfam" id="PF04586">
    <property type="entry name" value="Peptidase_S78"/>
    <property type="match status" value="1"/>
</dbReference>
<evidence type="ECO:0000256" key="4">
    <source>
        <dbReference type="ARBA" id="ARBA00022950"/>
    </source>
</evidence>
<gene>
    <name evidence="9" type="ORF">UFOVP1291_8</name>
    <name evidence="8" type="ORF">UFOVP892_18</name>
</gene>
<protein>
    <submittedName>
        <fullName evidence="8">Prohead protease</fullName>
    </submittedName>
</protein>
<keyword evidence="1" id="KW-1188">Viral release from host cell</keyword>
<feature type="domain" description="Prohead serine protease" evidence="7">
    <location>
        <begin position="13"/>
        <end position="142"/>
    </location>
</feature>
<evidence type="ECO:0000313" key="8">
    <source>
        <dbReference type="EMBL" id="CAB4168579.1"/>
    </source>
</evidence>
<evidence type="ECO:0000313" key="9">
    <source>
        <dbReference type="EMBL" id="CAB4195334.1"/>
    </source>
</evidence>
<keyword evidence="4" id="KW-0118">Viral capsid assembly</keyword>
<accession>A0A6J5P9L4</accession>
<dbReference type="EMBL" id="LR797235">
    <property type="protein sequence ID" value="CAB4195334.1"/>
    <property type="molecule type" value="Genomic_DNA"/>
</dbReference>
<feature type="region of interest" description="Disordered" evidence="6">
    <location>
        <begin position="147"/>
        <end position="184"/>
    </location>
</feature>
<evidence type="ECO:0000259" key="7">
    <source>
        <dbReference type="Pfam" id="PF04586"/>
    </source>
</evidence>
<sequence length="512" mass="53878">MTRLTFASTITAADTETRTITGQIVPFNAPGNTSAGAVIFQPGSITISADKMTKLFADHDSRHVLGSMISHEITDTGITASFKIANTPEGDTALVLASEGLKDGLSVGVEVKAAKPKDGTLVVSQSHLVEVSLVESAAFGDLAQVSKVAASEPEPEAPPTETPTDTEEEEEMSEQTPEAETVEASAPKTVPYMSQTLRSPVVDKLSYLEHSLRASILHDEDSRSYIRAADNTTSTVPGMIPTPQSTTVINALSNGERGMIDALSRETLQAEGMTFELPKISAVPTVADVNENVAVTESSLSATYLSVGVESFKGRAISTVELIDRSNPAYLAELLRQLEFAYAKATDEFATGTIQAAGQQAAVHANTAAGFLAFGAEAAGAIYSSSLGFGQNLVVSPGQWSTIMGYNDNGMPLYNAANPVNAAGTVGAGSLRGRVSPGYNLYVSRSIGNAGGTTSTGDFSMVVINPDAWTWYEAPRFQLRTNVASDGTIDIMYYGYAAIAPKIPFGACWNQT</sequence>
<evidence type="ECO:0000256" key="5">
    <source>
        <dbReference type="ARBA" id="ARBA00023045"/>
    </source>
</evidence>
<dbReference type="EMBL" id="LR796830">
    <property type="protein sequence ID" value="CAB4168579.1"/>
    <property type="molecule type" value="Genomic_DNA"/>
</dbReference>
<dbReference type="SUPFAM" id="SSF56563">
    <property type="entry name" value="Major capsid protein gp5"/>
    <property type="match status" value="1"/>
</dbReference>
<keyword evidence="5" id="KW-1273">Viral capsid maturation</keyword>
<dbReference type="Pfam" id="PF25209">
    <property type="entry name" value="Phage_capsid_4"/>
    <property type="match status" value="1"/>
</dbReference>
<evidence type="ECO:0000256" key="2">
    <source>
        <dbReference type="ARBA" id="ARBA00022670"/>
    </source>
</evidence>
<dbReference type="GO" id="GO:0006508">
    <property type="term" value="P:proteolysis"/>
    <property type="evidence" value="ECO:0007669"/>
    <property type="project" value="UniProtKB-KW"/>
</dbReference>
<evidence type="ECO:0000256" key="3">
    <source>
        <dbReference type="ARBA" id="ARBA00022801"/>
    </source>
</evidence>
<feature type="compositionally biased region" description="Acidic residues" evidence="6">
    <location>
        <begin position="164"/>
        <end position="173"/>
    </location>
</feature>